<dbReference type="OMA" id="DQGWNMF"/>
<evidence type="ECO:0000256" key="6">
    <source>
        <dbReference type="SAM" id="Phobius"/>
    </source>
</evidence>
<keyword evidence="4 6" id="KW-0472">Membrane</keyword>
<gene>
    <name evidence="8" type="ORF">DLAC_00351</name>
</gene>
<evidence type="ECO:0000256" key="4">
    <source>
        <dbReference type="ARBA" id="ARBA00023136"/>
    </source>
</evidence>
<feature type="domain" description="HTTM-like" evidence="7">
    <location>
        <begin position="16"/>
        <end position="363"/>
    </location>
</feature>
<feature type="transmembrane region" description="Helical" evidence="6">
    <location>
        <begin position="80"/>
        <end position="99"/>
    </location>
</feature>
<dbReference type="GO" id="GO:0012505">
    <property type="term" value="C:endomembrane system"/>
    <property type="evidence" value="ECO:0007669"/>
    <property type="project" value="UniProtKB-SubCell"/>
</dbReference>
<evidence type="ECO:0000256" key="3">
    <source>
        <dbReference type="ARBA" id="ARBA00022989"/>
    </source>
</evidence>
<dbReference type="PANTHER" id="PTHR39535">
    <property type="entry name" value="SPORULATION-DELAYING PROTEIN SDPB"/>
    <property type="match status" value="1"/>
</dbReference>
<evidence type="ECO:0000256" key="5">
    <source>
        <dbReference type="SAM" id="MobiDB-lite"/>
    </source>
</evidence>
<feature type="transmembrane region" description="Helical" evidence="6">
    <location>
        <begin position="106"/>
        <end position="124"/>
    </location>
</feature>
<proteinExistence type="predicted"/>
<dbReference type="Proteomes" id="UP000076078">
    <property type="component" value="Unassembled WGS sequence"/>
</dbReference>
<feature type="transmembrane region" description="Helical" evidence="6">
    <location>
        <begin position="21"/>
        <end position="40"/>
    </location>
</feature>
<dbReference type="InterPro" id="IPR011020">
    <property type="entry name" value="HTTM-like"/>
</dbReference>
<dbReference type="EMBL" id="LODT01000001">
    <property type="protein sequence ID" value="KYR02878.1"/>
    <property type="molecule type" value="Genomic_DNA"/>
</dbReference>
<evidence type="ECO:0000256" key="1">
    <source>
        <dbReference type="ARBA" id="ARBA00004127"/>
    </source>
</evidence>
<keyword evidence="9" id="KW-1185">Reference proteome</keyword>
<feature type="compositionally biased region" description="Acidic residues" evidence="5">
    <location>
        <begin position="436"/>
        <end position="449"/>
    </location>
</feature>
<evidence type="ECO:0000259" key="7">
    <source>
        <dbReference type="SMART" id="SM00752"/>
    </source>
</evidence>
<feature type="region of interest" description="Disordered" evidence="5">
    <location>
        <begin position="435"/>
        <end position="469"/>
    </location>
</feature>
<dbReference type="InParanoid" id="A0A152A9H7"/>
<feature type="transmembrane region" description="Helical" evidence="6">
    <location>
        <begin position="302"/>
        <end position="319"/>
    </location>
</feature>
<dbReference type="AlphaFoldDB" id="A0A152A9H7"/>
<name>A0A152A9H7_TIELA</name>
<sequence length="746" mass="87209">MSNLTWGRFKLKMQQMFGMDLRSIALFRVVMALCVIGDMLERLTDLRVMYTEEGIMPRSLIVTRYSSNFFFPIHLINTSWGAQLFFFWIHIGFAFLMMIGYRTKTFSVLTWFMTISLQAYNGVIGHGGDVFFRMMLFINMFLPTAQFYSVDTATFATEKQKPIPTINSTHNDIETPSSGIIVGQHSPQQHSANGGQDITISKDQNSQEISLDFSSVQKQDSYYKYKPLTAEYSNRYRFLSFATFAVLLQMGCMYVASFFHKTGEEWKNGEATFYAITLDYFATDFAKFLVQFREPLRLMTLAVAKWELFGIFFMSIPFWTDYFRLFAAFGFFCMHAGFVSCLRLGLFFFVTAGAQAINIPPFAWDRFFNWADQKILKGQRPLRVHYNTTSPLSQYITLTLKTFFILPNTAEFSPLERINPEDRISSVSSPINISTIDDEETSEDEETIEDNGILLNRKPTSNSSTKKQSNRISDSKSLLLGDDWLVTIDGNGIRKSNIHALLLICSKSPLLFPFAWACNYIPSSFSEAFFGRIMLFIHQKTQQSQIQEQKPSLYQEKKQFAKPLPRYYGWVNNIWMAFICWFLLAYNLHTFRYFNLGYKSEYNQFGYLLRLDQGWNMFSPSPPKTHWWHVIHGNLEDGTPVELFKKEGIFNFEINKEVSFDKPDPFYPSYGNHRWFKYWENGFNQYGADPMRLEMGRYICREFNKRHFGHEQLYRFTIYFVHEFQHLNGTLSSPPQHAPLWDHVCY</sequence>
<dbReference type="OrthoDB" id="15875at2759"/>
<organism evidence="8 9">
    <name type="scientific">Tieghemostelium lacteum</name>
    <name type="common">Slime mold</name>
    <name type="synonym">Dictyostelium lacteum</name>
    <dbReference type="NCBI Taxonomy" id="361077"/>
    <lineage>
        <taxon>Eukaryota</taxon>
        <taxon>Amoebozoa</taxon>
        <taxon>Evosea</taxon>
        <taxon>Eumycetozoa</taxon>
        <taxon>Dictyostelia</taxon>
        <taxon>Dictyosteliales</taxon>
        <taxon>Raperosteliaceae</taxon>
        <taxon>Tieghemostelium</taxon>
    </lineage>
</organism>
<feature type="transmembrane region" description="Helical" evidence="6">
    <location>
        <begin position="238"/>
        <end position="259"/>
    </location>
</feature>
<feature type="transmembrane region" description="Helical" evidence="6">
    <location>
        <begin position="325"/>
        <end position="350"/>
    </location>
</feature>
<feature type="transmembrane region" description="Helical" evidence="6">
    <location>
        <begin position="567"/>
        <end position="586"/>
    </location>
</feature>
<evidence type="ECO:0000313" key="8">
    <source>
        <dbReference type="EMBL" id="KYR02878.1"/>
    </source>
</evidence>
<protein>
    <recommendedName>
        <fullName evidence="7">HTTM-like domain-containing protein</fullName>
    </recommendedName>
</protein>
<keyword evidence="3 6" id="KW-1133">Transmembrane helix</keyword>
<evidence type="ECO:0000256" key="2">
    <source>
        <dbReference type="ARBA" id="ARBA00022692"/>
    </source>
</evidence>
<keyword evidence="2 6" id="KW-0812">Transmembrane</keyword>
<dbReference type="PANTHER" id="PTHR39535:SF3">
    <property type="entry name" value="HTTM DOMAIN-CONTAINING PROTEIN"/>
    <property type="match status" value="1"/>
</dbReference>
<accession>A0A152A9H7</accession>
<comment type="caution">
    <text evidence="8">The sequence shown here is derived from an EMBL/GenBank/DDBJ whole genome shotgun (WGS) entry which is preliminary data.</text>
</comment>
<dbReference type="FunCoup" id="A0A152A9H7">
    <property type="interactions" value="3"/>
</dbReference>
<comment type="subcellular location">
    <subcellularLocation>
        <location evidence="1">Endomembrane system</location>
        <topology evidence="1">Multi-pass membrane protein</topology>
    </subcellularLocation>
</comment>
<reference evidence="8 9" key="1">
    <citation type="submission" date="2015-12" db="EMBL/GenBank/DDBJ databases">
        <title>Dictyostelia acquired genes for synthesis and detection of signals that induce cell-type specialization by lateral gene transfer from prokaryotes.</title>
        <authorList>
            <person name="Gloeckner G."/>
            <person name="Schaap P."/>
        </authorList>
    </citation>
    <scope>NUCLEOTIDE SEQUENCE [LARGE SCALE GENOMIC DNA]</scope>
    <source>
        <strain evidence="8 9">TK</strain>
    </source>
</reference>
<dbReference type="SMART" id="SM00752">
    <property type="entry name" value="HTTM"/>
    <property type="match status" value="1"/>
</dbReference>
<dbReference type="InterPro" id="IPR052964">
    <property type="entry name" value="Sporulation_signal_mat"/>
</dbReference>
<evidence type="ECO:0000313" key="9">
    <source>
        <dbReference type="Proteomes" id="UP000076078"/>
    </source>
</evidence>
<feature type="compositionally biased region" description="Polar residues" evidence="5">
    <location>
        <begin position="458"/>
        <end position="469"/>
    </location>
</feature>